<dbReference type="Proteomes" id="UP000500806">
    <property type="component" value="Chromosome"/>
</dbReference>
<dbReference type="EMBL" id="CP028941">
    <property type="protein sequence ID" value="QKM62304.1"/>
    <property type="molecule type" value="Genomic_DNA"/>
</dbReference>
<reference evidence="1 2" key="1">
    <citation type="submission" date="2018-04" db="EMBL/GenBank/DDBJ databases">
        <title>Polynucleobacter sp. LimPoW16 genome.</title>
        <authorList>
            <person name="Hahn M.W."/>
        </authorList>
    </citation>
    <scope>NUCLEOTIDE SEQUENCE [LARGE SCALE GENOMIC DNA]</scope>
    <source>
        <strain evidence="1 2">LimPoW16</strain>
    </source>
</reference>
<evidence type="ECO:0000313" key="1">
    <source>
        <dbReference type="EMBL" id="QKM62304.1"/>
    </source>
</evidence>
<dbReference type="SUPFAM" id="SSF47823">
    <property type="entry name" value="lambda integrase-like, N-terminal domain"/>
    <property type="match status" value="1"/>
</dbReference>
<accession>A0A6M9PJI4</accession>
<gene>
    <name evidence="1" type="ORF">DCO16_03995</name>
</gene>
<proteinExistence type="predicted"/>
<organism evidence="1 2">
    <name type="scientific">Polynucleobacter antarcticus</name>
    <dbReference type="NCBI Taxonomy" id="1743162"/>
    <lineage>
        <taxon>Bacteria</taxon>
        <taxon>Pseudomonadati</taxon>
        <taxon>Pseudomonadota</taxon>
        <taxon>Betaproteobacteria</taxon>
        <taxon>Burkholderiales</taxon>
        <taxon>Burkholderiaceae</taxon>
        <taxon>Polynucleobacter</taxon>
    </lineage>
</organism>
<sequence>MLNKQDFAQSEPKSPVKRRLELVVPANQCAEKKVAPSDSARAFKLLEETIIKIDGAYAPSTIRAYRADFINFINFCLRRFKHEVQHGLRTA</sequence>
<dbReference type="AlphaFoldDB" id="A0A6M9PJI4"/>
<protein>
    <submittedName>
        <fullName evidence="1">Uncharacterized protein</fullName>
    </submittedName>
</protein>
<name>A0A6M9PJI4_9BURK</name>
<dbReference type="KEGG" id="pani:DCO16_03995"/>
<evidence type="ECO:0000313" key="2">
    <source>
        <dbReference type="Proteomes" id="UP000500806"/>
    </source>
</evidence>
<keyword evidence="2" id="KW-1185">Reference proteome</keyword>